<dbReference type="OrthoDB" id="10256309at2759"/>
<dbReference type="InterPro" id="IPR020103">
    <property type="entry name" value="PsdUridine_synth_cat_dom_sf"/>
</dbReference>
<dbReference type="InterPro" id="IPR041708">
    <property type="entry name" value="PUS1/PUS2-like"/>
</dbReference>
<dbReference type="GO" id="GO:0031119">
    <property type="term" value="P:tRNA pseudouridine synthesis"/>
    <property type="evidence" value="ECO:0007669"/>
    <property type="project" value="InterPro"/>
</dbReference>
<dbReference type="AlphaFoldDB" id="A0A4P9VZJ9"/>
<feature type="binding site" evidence="6">
    <location>
        <position position="108"/>
    </location>
    <ligand>
        <name>substrate</name>
    </ligand>
</feature>
<dbReference type="CDD" id="cd02568">
    <property type="entry name" value="PseudoU_synth_PUS1_PUS2"/>
    <property type="match status" value="1"/>
</dbReference>
<evidence type="ECO:0000259" key="7">
    <source>
        <dbReference type="Pfam" id="PF01416"/>
    </source>
</evidence>
<evidence type="ECO:0000256" key="4">
    <source>
        <dbReference type="ARBA" id="ARBA00036943"/>
    </source>
</evidence>
<dbReference type="InterPro" id="IPR020095">
    <property type="entry name" value="PsdUridine_synth_TruA_C"/>
</dbReference>
<gene>
    <name evidence="8" type="ORF">BDK51DRAFT_12606</name>
</gene>
<dbReference type="GO" id="GO:1990481">
    <property type="term" value="P:mRNA pseudouridine synthesis"/>
    <property type="evidence" value="ECO:0007669"/>
    <property type="project" value="TreeGrafter"/>
</dbReference>
<dbReference type="Gene3D" id="3.30.70.580">
    <property type="entry name" value="Pseudouridine synthase I, catalytic domain, N-terminal subdomain"/>
    <property type="match status" value="1"/>
</dbReference>
<dbReference type="NCBIfam" id="TIGR00071">
    <property type="entry name" value="hisT_truA"/>
    <property type="match status" value="1"/>
</dbReference>
<dbReference type="GO" id="GO:0005634">
    <property type="term" value="C:nucleus"/>
    <property type="evidence" value="ECO:0007669"/>
    <property type="project" value="TreeGrafter"/>
</dbReference>
<evidence type="ECO:0000256" key="2">
    <source>
        <dbReference type="ARBA" id="ARBA00022694"/>
    </source>
</evidence>
<dbReference type="InterPro" id="IPR020097">
    <property type="entry name" value="PsdUridine_synth_TruA_a/b_dom"/>
</dbReference>
<accession>A0A4P9VZJ9</accession>
<evidence type="ECO:0000313" key="8">
    <source>
        <dbReference type="EMBL" id="RKO85249.1"/>
    </source>
</evidence>
<protein>
    <submittedName>
        <fullName evidence="8">Pseudouridine synthase</fullName>
    </submittedName>
</protein>
<dbReference type="InterPro" id="IPR001406">
    <property type="entry name" value="PsdUridine_synth_TruA"/>
</dbReference>
<organism evidence="8 9">
    <name type="scientific">Blyttiomyces helicus</name>
    <dbReference type="NCBI Taxonomy" id="388810"/>
    <lineage>
        <taxon>Eukaryota</taxon>
        <taxon>Fungi</taxon>
        <taxon>Fungi incertae sedis</taxon>
        <taxon>Chytridiomycota</taxon>
        <taxon>Chytridiomycota incertae sedis</taxon>
        <taxon>Chytridiomycetes</taxon>
        <taxon>Chytridiomycetes incertae sedis</taxon>
        <taxon>Blyttiomyces</taxon>
    </lineage>
</organism>
<feature type="non-terminal residue" evidence="8">
    <location>
        <position position="1"/>
    </location>
</feature>
<evidence type="ECO:0000256" key="5">
    <source>
        <dbReference type="PIRSR" id="PIRSR641708-1"/>
    </source>
</evidence>
<feature type="domain" description="Pseudouridine synthase I TruA alpha/beta" evidence="7">
    <location>
        <begin position="181"/>
        <end position="284"/>
    </location>
</feature>
<evidence type="ECO:0000256" key="3">
    <source>
        <dbReference type="ARBA" id="ARBA00023235"/>
    </source>
</evidence>
<reference evidence="9" key="1">
    <citation type="journal article" date="2018" name="Nat. Microbiol.">
        <title>Leveraging single-cell genomics to expand the fungal tree of life.</title>
        <authorList>
            <person name="Ahrendt S.R."/>
            <person name="Quandt C.A."/>
            <person name="Ciobanu D."/>
            <person name="Clum A."/>
            <person name="Salamov A."/>
            <person name="Andreopoulos B."/>
            <person name="Cheng J.F."/>
            <person name="Woyke T."/>
            <person name="Pelin A."/>
            <person name="Henrissat B."/>
            <person name="Reynolds N.K."/>
            <person name="Benny G.L."/>
            <person name="Smith M.E."/>
            <person name="James T.Y."/>
            <person name="Grigoriev I.V."/>
        </authorList>
    </citation>
    <scope>NUCLEOTIDE SEQUENCE [LARGE SCALE GENOMIC DNA]</scope>
</reference>
<dbReference type="Proteomes" id="UP000269721">
    <property type="component" value="Unassembled WGS sequence"/>
</dbReference>
<evidence type="ECO:0000256" key="6">
    <source>
        <dbReference type="PIRSR" id="PIRSR641708-2"/>
    </source>
</evidence>
<keyword evidence="2" id="KW-0819">tRNA processing</keyword>
<keyword evidence="3" id="KW-0413">Isomerase</keyword>
<evidence type="ECO:0000313" key="9">
    <source>
        <dbReference type="Proteomes" id="UP000269721"/>
    </source>
</evidence>
<feature type="active site" description="Nucleophile" evidence="5">
    <location>
        <position position="53"/>
    </location>
</feature>
<dbReference type="Gene3D" id="3.30.70.660">
    <property type="entry name" value="Pseudouridine synthase I, catalytic domain, C-terminal subdomain"/>
    <property type="match status" value="1"/>
</dbReference>
<comment type="catalytic activity">
    <reaction evidence="4">
        <text>a uridine in tRNA = a pseudouridine in tRNA</text>
        <dbReference type="Rhea" id="RHEA:54572"/>
        <dbReference type="Rhea" id="RHEA-COMP:13339"/>
        <dbReference type="Rhea" id="RHEA-COMP:13934"/>
        <dbReference type="ChEBI" id="CHEBI:65314"/>
        <dbReference type="ChEBI" id="CHEBI:65315"/>
    </reaction>
</comment>
<evidence type="ECO:0000256" key="1">
    <source>
        <dbReference type="ARBA" id="ARBA00009375"/>
    </source>
</evidence>
<name>A0A4P9VZJ9_9FUNG</name>
<dbReference type="PANTHER" id="PTHR11142:SF4">
    <property type="entry name" value="PSEUDOURIDYLATE SYNTHASE 1 HOMOLOG"/>
    <property type="match status" value="1"/>
</dbReference>
<dbReference type="Pfam" id="PF01416">
    <property type="entry name" value="PseudoU_synth_1"/>
    <property type="match status" value="1"/>
</dbReference>
<dbReference type="SUPFAM" id="SSF55120">
    <property type="entry name" value="Pseudouridine synthase"/>
    <property type="match status" value="1"/>
</dbReference>
<dbReference type="FunFam" id="3.30.70.580:FF:000002">
    <property type="entry name" value="tRNA pseudouridine synthase"/>
    <property type="match status" value="1"/>
</dbReference>
<dbReference type="EMBL" id="KZ999263">
    <property type="protein sequence ID" value="RKO85249.1"/>
    <property type="molecule type" value="Genomic_DNA"/>
</dbReference>
<dbReference type="InterPro" id="IPR020094">
    <property type="entry name" value="TruA/RsuA/RluB/E/F_N"/>
</dbReference>
<dbReference type="GO" id="GO:0009982">
    <property type="term" value="F:pseudouridine synthase activity"/>
    <property type="evidence" value="ECO:0007669"/>
    <property type="project" value="InterPro"/>
</dbReference>
<feature type="non-terminal residue" evidence="8">
    <location>
        <position position="360"/>
    </location>
</feature>
<dbReference type="PANTHER" id="PTHR11142">
    <property type="entry name" value="PSEUDOURIDYLATE SYNTHASE"/>
    <property type="match status" value="1"/>
</dbReference>
<sequence length="360" mass="41443">KLPKKKFALLLGYCGTGYTGMQINRSVRTIEYELHRAFALSGVIGFMRAARTDKGVHAAGQVVSLKIMELDNLVERINKHLPAQIRIWGYVRTQNSFNCKTSCDSRVYEYLLPTYVLQPPNPRYYPNSRIANLAGVVLTEEEKAAAGEFNVLPPATRDDVNNLRAYRASAEVLDALREALGMYLGSKNYHNFTIRKAFTDRSAIRKIMWFKCGEPFIRDDIEWVSCKVFGQSFMMHQIRKMIGLAIMMIRTKTPPSLIPLAWGATKLNIPKAPGVGLLLERTVYKVYNEKNLDKPIEFEPYESTIEEFKKEWIYSKMIEEETKNAVFAKWARCIDERSPDYAWFLNGDGQIHEEQRPEYL</sequence>
<proteinExistence type="inferred from homology"/>
<keyword evidence="9" id="KW-1185">Reference proteome</keyword>
<dbReference type="GO" id="GO:0003723">
    <property type="term" value="F:RNA binding"/>
    <property type="evidence" value="ECO:0007669"/>
    <property type="project" value="InterPro"/>
</dbReference>
<comment type="similarity">
    <text evidence="1">Belongs to the tRNA pseudouridine synthase TruA family.</text>
</comment>